<dbReference type="HOGENOM" id="CLU_3303905_0_0_11"/>
<dbReference type="EMBL" id="CP002045">
    <property type="protein sequence ID" value="ADH92268.1"/>
    <property type="molecule type" value="Genomic_DNA"/>
</dbReference>
<dbReference type="Proteomes" id="UP000000376">
    <property type="component" value="Chromosome"/>
</dbReference>
<keyword evidence="3" id="KW-1185">Reference proteome</keyword>
<gene>
    <name evidence="2" type="ordered locus">Arch_0525</name>
</gene>
<keyword evidence="1" id="KW-0472">Membrane</keyword>
<reference evidence="2 3" key="1">
    <citation type="journal article" date="2010" name="Stand. Genomic Sci.">
        <title>Complete genome sequence of Arcanobacterium haemolyticum type strain (11018).</title>
        <authorList>
            <person name="Yasawong M."/>
            <person name="Teshima H."/>
            <person name="Lapidus A."/>
            <person name="Nolan M."/>
            <person name="Lucas S."/>
            <person name="Glavina Del Rio T."/>
            <person name="Tice H."/>
            <person name="Cheng J."/>
            <person name="Bruce D."/>
            <person name="Detter C."/>
            <person name="Tapia R."/>
            <person name="Han C."/>
            <person name="Goodwin L."/>
            <person name="Pitluck S."/>
            <person name="Liolios K."/>
            <person name="Ivanova N."/>
            <person name="Mavromatis K."/>
            <person name="Mikhailova N."/>
            <person name="Pati A."/>
            <person name="Chen A."/>
            <person name="Palaniappan K."/>
            <person name="Land M."/>
            <person name="Hauser L."/>
            <person name="Chang Y."/>
            <person name="Jeffries C."/>
            <person name="Rohde M."/>
            <person name="Sikorski J."/>
            <person name="Pukall R."/>
            <person name="Goker M."/>
            <person name="Woyke T."/>
            <person name="Bristow J."/>
            <person name="Eisen J."/>
            <person name="Markowitz V."/>
            <person name="Hugenholtz P."/>
            <person name="Kyrpides N."/>
            <person name="Klenk H."/>
        </authorList>
    </citation>
    <scope>NUCLEOTIDE SEQUENCE [LARGE SCALE GENOMIC DNA]</scope>
    <source>
        <strain evidence="3">ATCC 9345 / DSM 20595 / CCUG 17215 / LMG 16163 / NBRC 15585 / NCTC 8452 / 11018</strain>
    </source>
</reference>
<evidence type="ECO:0000313" key="2">
    <source>
        <dbReference type="EMBL" id="ADH92268.1"/>
    </source>
</evidence>
<feature type="transmembrane region" description="Helical" evidence="1">
    <location>
        <begin position="6"/>
        <end position="33"/>
    </location>
</feature>
<protein>
    <submittedName>
        <fullName evidence="2">Uncharacterized protein</fullName>
    </submittedName>
</protein>
<dbReference type="STRING" id="644284.Arch_0525"/>
<name>D7BMW9_ARCHD</name>
<sequence length="39" mass="4218">MNAAVFSGSLAIIVSIMVAIALIVLCVGVWRYIHSKKKD</sequence>
<evidence type="ECO:0000313" key="3">
    <source>
        <dbReference type="Proteomes" id="UP000000376"/>
    </source>
</evidence>
<keyword evidence="1" id="KW-0812">Transmembrane</keyword>
<dbReference type="AlphaFoldDB" id="D7BMW9"/>
<proteinExistence type="predicted"/>
<keyword evidence="1" id="KW-1133">Transmembrane helix</keyword>
<evidence type="ECO:0000256" key="1">
    <source>
        <dbReference type="SAM" id="Phobius"/>
    </source>
</evidence>
<dbReference type="KEGG" id="ahe:Arch_0525"/>
<organism evidence="2 3">
    <name type="scientific">Arcanobacterium haemolyticum (strain ATCC 9345 / DSM 20595 / CCM 5947 / CCUG 17215 / LMG 16163 / NBRC 15585 / NCTC 8452 / 11018)</name>
    <dbReference type="NCBI Taxonomy" id="644284"/>
    <lineage>
        <taxon>Bacteria</taxon>
        <taxon>Bacillati</taxon>
        <taxon>Actinomycetota</taxon>
        <taxon>Actinomycetes</taxon>
        <taxon>Actinomycetales</taxon>
        <taxon>Actinomycetaceae</taxon>
        <taxon>Arcanobacterium</taxon>
    </lineage>
</organism>
<accession>D7BMW9</accession>